<feature type="chain" id="PRO_5047315410" evidence="7">
    <location>
        <begin position="26"/>
        <end position="496"/>
    </location>
</feature>
<comment type="similarity">
    <text evidence="2">Belongs to the GILT family.</text>
</comment>
<proteinExistence type="inferred from homology"/>
<keyword evidence="5" id="KW-1015">Disulfide bond</keyword>
<keyword evidence="9" id="KW-1185">Reference proteome</keyword>
<evidence type="ECO:0000256" key="5">
    <source>
        <dbReference type="ARBA" id="ARBA00023157"/>
    </source>
</evidence>
<evidence type="ECO:0000256" key="3">
    <source>
        <dbReference type="ARBA" id="ARBA00022525"/>
    </source>
</evidence>
<evidence type="ECO:0000256" key="2">
    <source>
        <dbReference type="ARBA" id="ARBA00005679"/>
    </source>
</evidence>
<dbReference type="RefSeq" id="XP_014668005.1">
    <property type="nucleotide sequence ID" value="XM_014812519.1"/>
</dbReference>
<evidence type="ECO:0000256" key="7">
    <source>
        <dbReference type="SAM" id="SignalP"/>
    </source>
</evidence>
<keyword evidence="3" id="KW-0964">Secreted</keyword>
<reference evidence="10" key="1">
    <citation type="submission" date="2025-08" db="UniProtKB">
        <authorList>
            <consortium name="RefSeq"/>
        </authorList>
    </citation>
    <scope>IDENTIFICATION</scope>
</reference>
<accession>A0ABM1E734</accession>
<gene>
    <name evidence="10" type="primary">LOC106809440</name>
</gene>
<evidence type="ECO:0000256" key="4">
    <source>
        <dbReference type="ARBA" id="ARBA00022729"/>
    </source>
</evidence>
<dbReference type="PANTHER" id="PTHR13234">
    <property type="entry name" value="GAMMA-INTERFERON INDUCIBLE LYSOSOMAL THIOL REDUCTASE GILT"/>
    <property type="match status" value="1"/>
</dbReference>
<dbReference type="Pfam" id="PF02199">
    <property type="entry name" value="SapA"/>
    <property type="match status" value="1"/>
</dbReference>
<name>A0ABM1E734_PRICU</name>
<evidence type="ECO:0000256" key="6">
    <source>
        <dbReference type="ARBA" id="ARBA00023180"/>
    </source>
</evidence>
<dbReference type="InterPro" id="IPR003119">
    <property type="entry name" value="SAP_A"/>
</dbReference>
<evidence type="ECO:0000313" key="9">
    <source>
        <dbReference type="Proteomes" id="UP000695022"/>
    </source>
</evidence>
<dbReference type="Proteomes" id="UP000695022">
    <property type="component" value="Unplaced"/>
</dbReference>
<keyword evidence="4 7" id="KW-0732">Signal</keyword>
<protein>
    <submittedName>
        <fullName evidence="10">Uncharacterized protein LOC106809440</fullName>
    </submittedName>
</protein>
<dbReference type="PANTHER" id="PTHR13234:SF8">
    <property type="entry name" value="GAMMA-INTERFERON-INDUCIBLE LYSOSOMAL THIOL REDUCTASE"/>
    <property type="match status" value="1"/>
</dbReference>
<dbReference type="GeneID" id="106809440"/>
<comment type="subcellular location">
    <subcellularLocation>
        <location evidence="1">Secreted</location>
    </subcellularLocation>
</comment>
<evidence type="ECO:0000313" key="10">
    <source>
        <dbReference type="RefSeq" id="XP_014668005.1"/>
    </source>
</evidence>
<keyword evidence="6" id="KW-0325">Glycoprotein</keyword>
<evidence type="ECO:0000256" key="1">
    <source>
        <dbReference type="ARBA" id="ARBA00004613"/>
    </source>
</evidence>
<feature type="domain" description="Saposin A-type" evidence="8">
    <location>
        <begin position="272"/>
        <end position="299"/>
    </location>
</feature>
<feature type="signal peptide" evidence="7">
    <location>
        <begin position="1"/>
        <end position="25"/>
    </location>
</feature>
<dbReference type="Pfam" id="PF03227">
    <property type="entry name" value="GILT"/>
    <property type="match status" value="2"/>
</dbReference>
<dbReference type="InterPro" id="IPR004911">
    <property type="entry name" value="Interferon-induced_GILT"/>
</dbReference>
<evidence type="ECO:0000259" key="8">
    <source>
        <dbReference type="Pfam" id="PF02199"/>
    </source>
</evidence>
<organism evidence="9 10">
    <name type="scientific">Priapulus caudatus</name>
    <name type="common">Priapulid worm</name>
    <dbReference type="NCBI Taxonomy" id="37621"/>
    <lineage>
        <taxon>Eukaryota</taxon>
        <taxon>Metazoa</taxon>
        <taxon>Ecdysozoa</taxon>
        <taxon>Scalidophora</taxon>
        <taxon>Priapulida</taxon>
        <taxon>Priapulimorpha</taxon>
        <taxon>Priapulimorphida</taxon>
        <taxon>Priapulidae</taxon>
        <taxon>Priapulus</taxon>
    </lineage>
</organism>
<sequence length="496" mass="55403">MVRVTKMNTILLIALMSLCLSPALSSLAVKCNLPSSLWCNSDDITRQCQVEKHCNAWHKRENTPVDVGVFIEALCSDTIRFITTQLYPTWVQLRDSAVFDIDFVPYGKATETWDGDKWVFECQHGPAECKGNLIQTCAIFHLKDTNTITEYIHCMMSSPNPPEYGEKCAEMLKIDYEPIEKCTNTTLGNMLQHHMAKRTQQAEPPINYIPWITLNGEHNDEIQNRAEADFMGLMCDTISGEKPAACREINDTTIGHHCYKNSRTVQVPVGDSKCNLPPSLWCSSTRVAQRCKVVEQCTSQLSSVAPPVSFSLYYESLCPACREMIQSVLYPTWKKIGSIMNVTLVPYGNAHEHQEGGKWVFSCQHGKAECTGNIIEGCVIHLLARVEKWLPYIHCMEASPSPPDYGAKCAEQLGFAWKPISNCANGTEGNHLMHMAGVATDALVPPHQYVPWVTLNGVHTDEIQKQAETDLLKLICNTYTGPKPAACTDGEIHTRC</sequence>